<dbReference type="PANTHER" id="PTHR43586:SF15">
    <property type="entry name" value="BLR3095 PROTEIN"/>
    <property type="match status" value="1"/>
</dbReference>
<dbReference type="InterPro" id="IPR015424">
    <property type="entry name" value="PyrdxlP-dep_Trfase"/>
</dbReference>
<dbReference type="Pfam" id="PF00266">
    <property type="entry name" value="Aminotran_5"/>
    <property type="match status" value="1"/>
</dbReference>
<evidence type="ECO:0000313" key="3">
    <source>
        <dbReference type="EMBL" id="MBB3148538.1"/>
    </source>
</evidence>
<dbReference type="SUPFAM" id="SSF53383">
    <property type="entry name" value="PLP-dependent transferases"/>
    <property type="match status" value="1"/>
</dbReference>
<evidence type="ECO:0000256" key="1">
    <source>
        <dbReference type="ARBA" id="ARBA00022898"/>
    </source>
</evidence>
<name>A0A839UC22_9HYPH</name>
<comment type="caution">
    <text evidence="3">The sequence shown here is derived from an EMBL/GenBank/DDBJ whole genome shotgun (WGS) entry which is preliminary data.</text>
</comment>
<accession>A0A839UC22</accession>
<keyword evidence="4" id="KW-1185">Reference proteome</keyword>
<sequence>MELQSMISLGSPKAPASSKADVAKDWENFRSAFPTAKNYVYLDTARKALVPYWTEAAMQEWTRDVYDNAGSEAFSMDNIDKARHDVADMVGANPANLSLIKNTSEGVNIVAHGIDLRKGDNVVLSELEHENNTFPWRYLEFQGVEARIIKADADGRVPFSSYVEAIDGRTRVVSVAWVSYGSGHRGPTHELAELAHKTGAILLVDAIQACGILDQRIDELGADVVVSGGHKTMLSLAGAGFMYVRPGLIDKILPPYASKFSFTSIDRKVANLELASDGHRFEYGNPNFVGVWCQRRSARIIRAVGLSRIEARVQTLSDRLIAGLKQQKAELKTSDSWSERCGIVTIAPRGSAQSLEKRLKEKGILVAEKDDLLRISLYAYNNEDDVDKILSVLPEL</sequence>
<dbReference type="PANTHER" id="PTHR43586">
    <property type="entry name" value="CYSTEINE DESULFURASE"/>
    <property type="match status" value="1"/>
</dbReference>
<dbReference type="InterPro" id="IPR015422">
    <property type="entry name" value="PyrdxlP-dep_Trfase_small"/>
</dbReference>
<evidence type="ECO:0000259" key="2">
    <source>
        <dbReference type="Pfam" id="PF00266"/>
    </source>
</evidence>
<dbReference type="Gene3D" id="3.90.1150.10">
    <property type="entry name" value="Aspartate Aminotransferase, domain 1"/>
    <property type="match status" value="1"/>
</dbReference>
<dbReference type="InterPro" id="IPR015421">
    <property type="entry name" value="PyrdxlP-dep_Trfase_major"/>
</dbReference>
<dbReference type="Gene3D" id="3.40.640.10">
    <property type="entry name" value="Type I PLP-dependent aspartate aminotransferase-like (Major domain)"/>
    <property type="match status" value="1"/>
</dbReference>
<dbReference type="Proteomes" id="UP000554520">
    <property type="component" value="Unassembled WGS sequence"/>
</dbReference>
<reference evidence="3 4" key="1">
    <citation type="submission" date="2020-08" db="EMBL/GenBank/DDBJ databases">
        <title>Genomic Encyclopedia of Type Strains, Phase III (KMG-III): the genomes of soil and plant-associated and newly described type strains.</title>
        <authorList>
            <person name="Whitman W."/>
        </authorList>
    </citation>
    <scope>NUCLEOTIDE SEQUENCE [LARGE SCALE GENOMIC DNA]</scope>
    <source>
        <strain evidence="3 4">CECT 7015</strain>
    </source>
</reference>
<dbReference type="RefSeq" id="WP_183664396.1">
    <property type="nucleotide sequence ID" value="NZ_JACHXN010000020.1"/>
</dbReference>
<organism evidence="3 4">
    <name type="scientific">Phyllobacterium trifolii</name>
    <dbReference type="NCBI Taxonomy" id="300193"/>
    <lineage>
        <taxon>Bacteria</taxon>
        <taxon>Pseudomonadati</taxon>
        <taxon>Pseudomonadota</taxon>
        <taxon>Alphaproteobacteria</taxon>
        <taxon>Hyphomicrobiales</taxon>
        <taxon>Phyllobacteriaceae</taxon>
        <taxon>Phyllobacterium</taxon>
    </lineage>
</organism>
<dbReference type="InterPro" id="IPR000192">
    <property type="entry name" value="Aminotrans_V_dom"/>
</dbReference>
<keyword evidence="1" id="KW-0663">Pyridoxal phosphate</keyword>
<dbReference type="GO" id="GO:0016829">
    <property type="term" value="F:lyase activity"/>
    <property type="evidence" value="ECO:0007669"/>
    <property type="project" value="UniProtKB-KW"/>
</dbReference>
<gene>
    <name evidence="3" type="ORF">FHS21_004986</name>
</gene>
<dbReference type="AlphaFoldDB" id="A0A839UC22"/>
<evidence type="ECO:0000313" key="4">
    <source>
        <dbReference type="Proteomes" id="UP000554520"/>
    </source>
</evidence>
<keyword evidence="3" id="KW-0456">Lyase</keyword>
<feature type="domain" description="Aminotransferase class V" evidence="2">
    <location>
        <begin position="40"/>
        <end position="388"/>
    </location>
</feature>
<dbReference type="EMBL" id="JACHXN010000020">
    <property type="protein sequence ID" value="MBB3148538.1"/>
    <property type="molecule type" value="Genomic_DNA"/>
</dbReference>
<protein>
    <submittedName>
        <fullName evidence="3">Selenocysteine lyase/cysteine desulfurase</fullName>
    </submittedName>
</protein>
<proteinExistence type="predicted"/>